<sequence>MSSTGLYLDIWIAIPSGEYTDFQKISDQMSFVRMRVVFHRNETKAIWTSDDNRARRSHSYSTHQSLFQRRGDLCVCPAEFPTRPDHSGIFVG</sequence>
<proteinExistence type="predicted"/>
<keyword evidence="2" id="KW-1185">Reference proteome</keyword>
<evidence type="ECO:0000313" key="1">
    <source>
        <dbReference type="EMBL" id="GBN51656.1"/>
    </source>
</evidence>
<reference evidence="1 2" key="1">
    <citation type="journal article" date="2019" name="Sci. Rep.">
        <title>Orb-weaving spider Araneus ventricosus genome elucidates the spidroin gene catalogue.</title>
        <authorList>
            <person name="Kono N."/>
            <person name="Nakamura H."/>
            <person name="Ohtoshi R."/>
            <person name="Moran D.A.P."/>
            <person name="Shinohara A."/>
            <person name="Yoshida Y."/>
            <person name="Fujiwara M."/>
            <person name="Mori M."/>
            <person name="Tomita M."/>
            <person name="Arakawa K."/>
        </authorList>
    </citation>
    <scope>NUCLEOTIDE SEQUENCE [LARGE SCALE GENOMIC DNA]</scope>
</reference>
<comment type="caution">
    <text evidence="1">The sequence shown here is derived from an EMBL/GenBank/DDBJ whole genome shotgun (WGS) entry which is preliminary data.</text>
</comment>
<accession>A0A4Y2PNJ2</accession>
<organism evidence="1 2">
    <name type="scientific">Araneus ventricosus</name>
    <name type="common">Orbweaver spider</name>
    <name type="synonym">Epeira ventricosa</name>
    <dbReference type="NCBI Taxonomy" id="182803"/>
    <lineage>
        <taxon>Eukaryota</taxon>
        <taxon>Metazoa</taxon>
        <taxon>Ecdysozoa</taxon>
        <taxon>Arthropoda</taxon>
        <taxon>Chelicerata</taxon>
        <taxon>Arachnida</taxon>
        <taxon>Araneae</taxon>
        <taxon>Araneomorphae</taxon>
        <taxon>Entelegynae</taxon>
        <taxon>Araneoidea</taxon>
        <taxon>Araneidae</taxon>
        <taxon>Araneus</taxon>
    </lineage>
</organism>
<dbReference type="Proteomes" id="UP000499080">
    <property type="component" value="Unassembled WGS sequence"/>
</dbReference>
<gene>
    <name evidence="1" type="ORF">AVEN_3313_1</name>
</gene>
<protein>
    <submittedName>
        <fullName evidence="1">Uncharacterized protein</fullName>
    </submittedName>
</protein>
<dbReference type="EMBL" id="BGPR01011505">
    <property type="protein sequence ID" value="GBN51656.1"/>
    <property type="molecule type" value="Genomic_DNA"/>
</dbReference>
<name>A0A4Y2PNJ2_ARAVE</name>
<dbReference type="AlphaFoldDB" id="A0A4Y2PNJ2"/>
<evidence type="ECO:0000313" key="2">
    <source>
        <dbReference type="Proteomes" id="UP000499080"/>
    </source>
</evidence>